<feature type="region of interest" description="Disordered" evidence="1">
    <location>
        <begin position="519"/>
        <end position="562"/>
    </location>
</feature>
<evidence type="ECO:0000313" key="3">
    <source>
        <dbReference type="Proteomes" id="UP000521943"/>
    </source>
</evidence>
<protein>
    <submittedName>
        <fullName evidence="2">Uncharacterized protein</fullName>
    </submittedName>
</protein>
<sequence>MIINYRDKLPVEIWHYIFEIQAAQAEAHRILIENSTNSTLDGDPYAILENLDSGVCFPYSIAASCHFFESVLAKIPAAWRRVLVYLDDDEPQRTLETYAGRLQKGGVNATDILITRRHWHALATRPSSAPKVPLDPTEKEKVRAILPTIYQLASFATSLTIQTISGDSLPHINCFCFVQYPDLHTLVLDSLVRGSGTLLPAISHPGNPADISLPSVHRLSLTGPNFGYLFRNSLWHDWYLEETNGPGSYIDSPRFTKLRISNWRDADGFNSSGECILGTDGLFEALFIGCRYEAELAHADCEKITFNIDPEDMSPPQYSTMTLENVSRNIFYSYLECMKEPWAEDEVNSPSEFTHKIVDCTFGYIPALLEDSALIHRDSIVVVRVSDEETLKSCFTLAAKEVYGLWVSDCSGFTDSVIAYLGLDWRRNFKFRPGTTGQLDIPNLRSLYLNNCPQVTIGALRSFVEDRNTVWAFEEVEEEGRLFYVFREVPSNFASEISHHDAPLKDPASQYILDQEQEFREMASDSPDKAAKDDRDNEDDDEDDDEDYVPSDAHSDSLSDGDTNSDFGFGCSALRKIVLSGRIPEVTGEDVNWFEERGVSLEIISDPTHFVIP</sequence>
<comment type="caution">
    <text evidence="2">The sequence shown here is derived from an EMBL/GenBank/DDBJ whole genome shotgun (WGS) entry which is preliminary data.</text>
</comment>
<organism evidence="2 3">
    <name type="scientific">Ephemerocybe angulata</name>
    <dbReference type="NCBI Taxonomy" id="980116"/>
    <lineage>
        <taxon>Eukaryota</taxon>
        <taxon>Fungi</taxon>
        <taxon>Dikarya</taxon>
        <taxon>Basidiomycota</taxon>
        <taxon>Agaricomycotina</taxon>
        <taxon>Agaricomycetes</taxon>
        <taxon>Agaricomycetidae</taxon>
        <taxon>Agaricales</taxon>
        <taxon>Agaricineae</taxon>
        <taxon>Psathyrellaceae</taxon>
        <taxon>Ephemerocybe</taxon>
    </lineage>
</organism>
<dbReference type="OrthoDB" id="3001771at2759"/>
<reference evidence="2 3" key="1">
    <citation type="submission" date="2020-07" db="EMBL/GenBank/DDBJ databases">
        <title>Comparative genomics of pyrophilous fungi reveals a link between fire events and developmental genes.</title>
        <authorList>
            <consortium name="DOE Joint Genome Institute"/>
            <person name="Steindorff A.S."/>
            <person name="Carver A."/>
            <person name="Calhoun S."/>
            <person name="Stillman K."/>
            <person name="Liu H."/>
            <person name="Lipzen A."/>
            <person name="Pangilinan J."/>
            <person name="Labutti K."/>
            <person name="Bruns T.D."/>
            <person name="Grigoriev I.V."/>
        </authorList>
    </citation>
    <scope>NUCLEOTIDE SEQUENCE [LARGE SCALE GENOMIC DNA]</scope>
    <source>
        <strain evidence="2 3">CBS 144469</strain>
    </source>
</reference>
<evidence type="ECO:0000256" key="1">
    <source>
        <dbReference type="SAM" id="MobiDB-lite"/>
    </source>
</evidence>
<keyword evidence="3" id="KW-1185">Reference proteome</keyword>
<feature type="compositionally biased region" description="Acidic residues" evidence="1">
    <location>
        <begin position="536"/>
        <end position="549"/>
    </location>
</feature>
<gene>
    <name evidence="2" type="ORF">DFP72DRAFT_1177145</name>
</gene>
<accession>A0A8H6LUG2</accession>
<dbReference type="EMBL" id="JACGCI010000124">
    <property type="protein sequence ID" value="KAF6744288.1"/>
    <property type="molecule type" value="Genomic_DNA"/>
</dbReference>
<dbReference type="AlphaFoldDB" id="A0A8H6LUG2"/>
<dbReference type="Proteomes" id="UP000521943">
    <property type="component" value="Unassembled WGS sequence"/>
</dbReference>
<feature type="compositionally biased region" description="Basic and acidic residues" evidence="1">
    <location>
        <begin position="519"/>
        <end position="535"/>
    </location>
</feature>
<evidence type="ECO:0000313" key="2">
    <source>
        <dbReference type="EMBL" id="KAF6744288.1"/>
    </source>
</evidence>
<proteinExistence type="predicted"/>
<name>A0A8H6LUG2_9AGAR</name>